<dbReference type="GO" id="GO:0008017">
    <property type="term" value="F:microtubule binding"/>
    <property type="evidence" value="ECO:0007669"/>
    <property type="project" value="TreeGrafter"/>
</dbReference>
<dbReference type="OrthoDB" id="5575722at2759"/>
<dbReference type="GO" id="GO:0051225">
    <property type="term" value="P:spindle assembly"/>
    <property type="evidence" value="ECO:0007669"/>
    <property type="project" value="InterPro"/>
</dbReference>
<proteinExistence type="predicted"/>
<reference evidence="1" key="1">
    <citation type="submission" date="2020-02" db="EMBL/GenBank/DDBJ databases">
        <title>Bird 10,000 Genomes (B10K) Project - Family phase.</title>
        <authorList>
            <person name="Zhang G."/>
        </authorList>
    </citation>
    <scope>NUCLEOTIDE SEQUENCE</scope>
    <source>
        <strain evidence="1">B10K-DU-002-37</strain>
        <tissue evidence="1">Muscle</tissue>
    </source>
</reference>
<name>A0A852JFU1_9PICI</name>
<gene>
    <name evidence="1" type="primary">Haus6</name>
    <name evidence="1" type="ORF">TRILEU_R15229</name>
</gene>
<organism evidence="1 2">
    <name type="scientific">Tricholaema leucomelas</name>
    <name type="common">pied barbet</name>
    <dbReference type="NCBI Taxonomy" id="240729"/>
    <lineage>
        <taxon>Eukaryota</taxon>
        <taxon>Metazoa</taxon>
        <taxon>Chordata</taxon>
        <taxon>Craniata</taxon>
        <taxon>Vertebrata</taxon>
        <taxon>Euteleostomi</taxon>
        <taxon>Archelosauria</taxon>
        <taxon>Archosauria</taxon>
        <taxon>Dinosauria</taxon>
        <taxon>Saurischia</taxon>
        <taxon>Theropoda</taxon>
        <taxon>Coelurosauria</taxon>
        <taxon>Aves</taxon>
        <taxon>Neognathae</taxon>
        <taxon>Neoaves</taxon>
        <taxon>Telluraves</taxon>
        <taxon>Coraciimorphae</taxon>
        <taxon>Piciformes</taxon>
        <taxon>Lybiidae</taxon>
        <taxon>Tricholaema lacrymosa</taxon>
    </lineage>
</organism>
<evidence type="ECO:0000313" key="2">
    <source>
        <dbReference type="Proteomes" id="UP000627253"/>
    </source>
</evidence>
<comment type="caution">
    <text evidence="1">The sequence shown here is derived from an EMBL/GenBank/DDBJ whole genome shotgun (WGS) entry which is preliminary data.</text>
</comment>
<dbReference type="GO" id="GO:1990498">
    <property type="term" value="C:mitotic spindle microtubule"/>
    <property type="evidence" value="ECO:0007669"/>
    <property type="project" value="TreeGrafter"/>
</dbReference>
<dbReference type="Proteomes" id="UP000627253">
    <property type="component" value="Unassembled WGS sequence"/>
</dbReference>
<dbReference type="InterPro" id="IPR026797">
    <property type="entry name" value="HAUS_6"/>
</dbReference>
<feature type="non-terminal residue" evidence="1">
    <location>
        <position position="1"/>
    </location>
</feature>
<evidence type="ECO:0000313" key="1">
    <source>
        <dbReference type="EMBL" id="NXX49929.1"/>
    </source>
</evidence>
<accession>A0A852JFU1</accession>
<protein>
    <submittedName>
        <fullName evidence="1">HAUS6 protein</fullName>
    </submittedName>
</protein>
<dbReference type="PANTHER" id="PTHR16151">
    <property type="entry name" value="HAUS AUGMIN-LIKE COMPLEX SUBUNIT 6"/>
    <property type="match status" value="1"/>
</dbReference>
<sequence length="170" mass="19629">VRSMWTSIMEMLTSLKNERESVASVLDELEDPLRQCVLDGNVVFRIPEALICRVKSNVPQCHIGYIYEDKKLNFLIVMQLLNEALRALGDENCQSELKELHAIERMVTCYKKIQETLNAMRLEIEQQHCVSTSASVRNREDWEMKWKSFLGLHPPDLISDQDLVSSECSV</sequence>
<dbReference type="AlphaFoldDB" id="A0A852JFU1"/>
<dbReference type="EMBL" id="WAAF01018499">
    <property type="protein sequence ID" value="NXX49929.1"/>
    <property type="molecule type" value="Genomic_DNA"/>
</dbReference>
<feature type="non-terminal residue" evidence="1">
    <location>
        <position position="170"/>
    </location>
</feature>
<dbReference type="GO" id="GO:0070652">
    <property type="term" value="C:HAUS complex"/>
    <property type="evidence" value="ECO:0007669"/>
    <property type="project" value="InterPro"/>
</dbReference>
<dbReference type="PANTHER" id="PTHR16151:SF2">
    <property type="entry name" value="HAUS AUGMIN-LIKE COMPLEX SUBUNIT 6"/>
    <property type="match status" value="1"/>
</dbReference>
<keyword evidence="2" id="KW-1185">Reference proteome</keyword>